<dbReference type="EMBL" id="KE747824">
    <property type="protein sequence ID" value="RMZ70523.1"/>
    <property type="molecule type" value="Genomic_DNA"/>
</dbReference>
<protein>
    <submittedName>
        <fullName evidence="2">Uncharacterized protein</fullName>
    </submittedName>
</protein>
<gene>
    <name evidence="2" type="ORF">GMOD_00000627</name>
</gene>
<feature type="compositionally biased region" description="Basic and acidic residues" evidence="1">
    <location>
        <begin position="265"/>
        <end position="319"/>
    </location>
</feature>
<feature type="compositionally biased region" description="Acidic residues" evidence="1">
    <location>
        <begin position="88"/>
        <end position="111"/>
    </location>
</feature>
<evidence type="ECO:0000313" key="2">
    <source>
        <dbReference type="EMBL" id="RMZ70523.1"/>
    </source>
</evidence>
<name>A0A3M7M7Q3_9PLEO</name>
<organism evidence="2 3">
    <name type="scientific">Pyrenophora seminiperda CCB06</name>
    <dbReference type="NCBI Taxonomy" id="1302712"/>
    <lineage>
        <taxon>Eukaryota</taxon>
        <taxon>Fungi</taxon>
        <taxon>Dikarya</taxon>
        <taxon>Ascomycota</taxon>
        <taxon>Pezizomycotina</taxon>
        <taxon>Dothideomycetes</taxon>
        <taxon>Pleosporomycetidae</taxon>
        <taxon>Pleosporales</taxon>
        <taxon>Pleosporineae</taxon>
        <taxon>Pleosporaceae</taxon>
        <taxon>Pyrenophora</taxon>
    </lineage>
</organism>
<evidence type="ECO:0000256" key="1">
    <source>
        <dbReference type="SAM" id="MobiDB-lite"/>
    </source>
</evidence>
<dbReference type="Proteomes" id="UP000265663">
    <property type="component" value="Unassembled WGS sequence"/>
</dbReference>
<feature type="compositionally biased region" description="Acidic residues" evidence="1">
    <location>
        <begin position="181"/>
        <end position="192"/>
    </location>
</feature>
<feature type="compositionally biased region" description="Basic residues" evidence="1">
    <location>
        <begin position="153"/>
        <end position="163"/>
    </location>
</feature>
<feature type="compositionally biased region" description="Basic residues" evidence="1">
    <location>
        <begin position="1"/>
        <end position="13"/>
    </location>
</feature>
<feature type="region of interest" description="Disordered" evidence="1">
    <location>
        <begin position="68"/>
        <end position="205"/>
    </location>
</feature>
<feature type="compositionally biased region" description="Polar residues" evidence="1">
    <location>
        <begin position="351"/>
        <end position="369"/>
    </location>
</feature>
<feature type="compositionally biased region" description="Basic and acidic residues" evidence="1">
    <location>
        <begin position="415"/>
        <end position="430"/>
    </location>
</feature>
<dbReference type="OrthoDB" id="3687895at2759"/>
<sequence>MARTRACKARPRPPGRVIQTGREEVNRGSTVEELGLVNDGDEHRTGGGEVQRGYGDRWARYQIGTMEIEKSGCGSGGGIDVQVKREKDDDEDMDKVDKDDEEEKEEEDEETTSILKTPQKRPRTRARIITQLSPSPSPPRNKKRKTTPPLPRRMTRSATKTKRTVSAIDPESASEFRSASSEEEDSASDASDDCSFPHPTPTAHNAPLAFLPISLLRPYLTFQLSLSNLSGSRYTEAEKCMKAVLDASSSLESSSRVTTRKRDKNRGDKRGRISKEAERGKRAKIEEREDDVLPRKRREMNEQTRRRLLEEEAGGERRRATSSRRSSHSVTSTATYPLHTHPPARTRHHSASSLSSGYTPKRTSSFTDSAECTSASFTHTSSMLSAEESDVIERREKNAIRRRKRAMQKRKTRSTRGEEEQGDDGVKTEPESEGSGVDMMKDEKMVMISRERERIPAMLQTTRPVMVTFNPVVW</sequence>
<feature type="region of interest" description="Disordered" evidence="1">
    <location>
        <begin position="1"/>
        <end position="29"/>
    </location>
</feature>
<reference evidence="2 3" key="1">
    <citation type="journal article" date="2014" name="PLoS ONE">
        <title>De novo Genome Assembly of the Fungal Plant Pathogen Pyrenophora semeniperda.</title>
        <authorList>
            <person name="Soliai M.M."/>
            <person name="Meyer S.E."/>
            <person name="Udall J.A."/>
            <person name="Elzinga D.E."/>
            <person name="Hermansen R.A."/>
            <person name="Bodily P.M."/>
            <person name="Hart A.A."/>
            <person name="Coleman C.E."/>
        </authorList>
    </citation>
    <scope>NUCLEOTIDE SEQUENCE [LARGE SCALE GENOMIC DNA]</scope>
    <source>
        <strain evidence="2 3">CCB06</strain>
        <tissue evidence="2">Mycelium</tissue>
    </source>
</reference>
<feature type="region of interest" description="Disordered" evidence="1">
    <location>
        <begin position="381"/>
        <end position="443"/>
    </location>
</feature>
<feature type="region of interest" description="Disordered" evidence="1">
    <location>
        <begin position="247"/>
        <end position="369"/>
    </location>
</feature>
<proteinExistence type="predicted"/>
<evidence type="ECO:0000313" key="3">
    <source>
        <dbReference type="Proteomes" id="UP000265663"/>
    </source>
</evidence>
<feature type="compositionally biased region" description="Basic residues" evidence="1">
    <location>
        <begin position="400"/>
        <end position="414"/>
    </location>
</feature>
<accession>A0A3M7M7Q3</accession>
<keyword evidence="3" id="KW-1185">Reference proteome</keyword>
<dbReference type="AlphaFoldDB" id="A0A3M7M7Q3"/>